<evidence type="ECO:0000313" key="2">
    <source>
        <dbReference type="EMBL" id="CAA9459767.1"/>
    </source>
</evidence>
<protein>
    <submittedName>
        <fullName evidence="2">Uncharacterized protein</fullName>
    </submittedName>
</protein>
<proteinExistence type="predicted"/>
<dbReference type="AlphaFoldDB" id="A0A6J4R5K2"/>
<organism evidence="2">
    <name type="scientific">uncultured Rubrobacteraceae bacterium</name>
    <dbReference type="NCBI Taxonomy" id="349277"/>
    <lineage>
        <taxon>Bacteria</taxon>
        <taxon>Bacillati</taxon>
        <taxon>Actinomycetota</taxon>
        <taxon>Rubrobacteria</taxon>
        <taxon>Rubrobacterales</taxon>
        <taxon>Rubrobacteraceae</taxon>
        <taxon>environmental samples</taxon>
    </lineage>
</organism>
<reference evidence="2" key="1">
    <citation type="submission" date="2020-02" db="EMBL/GenBank/DDBJ databases">
        <authorList>
            <person name="Meier V. D."/>
        </authorList>
    </citation>
    <scope>NUCLEOTIDE SEQUENCE</scope>
    <source>
        <strain evidence="2">AVDCRST_MAG02</strain>
    </source>
</reference>
<name>A0A6J4R5K2_9ACTN</name>
<dbReference type="EMBL" id="CADCVH010000069">
    <property type="protein sequence ID" value="CAA9459767.1"/>
    <property type="molecule type" value="Genomic_DNA"/>
</dbReference>
<feature type="region of interest" description="Disordered" evidence="1">
    <location>
        <begin position="93"/>
        <end position="123"/>
    </location>
</feature>
<gene>
    <name evidence="2" type="ORF">AVDCRST_MAG02-2068</name>
</gene>
<sequence length="123" mass="13464">MTAIGGYEVGNIRLREEARELLRAAYERQAITWGKGAIQVYLQAEYGERGPAPGGPRRAALVDYMEVVGWVEADPFARDAAEASARRITARGLQVIREGPGPEDDARSVAGVPQPSDRPTEQW</sequence>
<evidence type="ECO:0000256" key="1">
    <source>
        <dbReference type="SAM" id="MobiDB-lite"/>
    </source>
</evidence>
<accession>A0A6J4R5K2</accession>